<keyword evidence="2" id="KW-1185">Reference proteome</keyword>
<proteinExistence type="predicted"/>
<reference evidence="1 2" key="1">
    <citation type="submission" date="2019-04" db="EMBL/GenBank/DDBJ databases">
        <authorList>
            <consortium name="Wellcome Sanger Institute Data Sharing"/>
        </authorList>
    </citation>
    <scope>NUCLEOTIDE SEQUENCE [LARGE SCALE GENOMIC DNA]</scope>
</reference>
<dbReference type="Ensembl" id="ENSSFOT00015001023.2">
    <property type="protein sequence ID" value="ENSSFOP00015000992.2"/>
    <property type="gene ID" value="ENSSFOG00015000743.2"/>
</dbReference>
<reference evidence="1" key="2">
    <citation type="submission" date="2025-08" db="UniProtKB">
        <authorList>
            <consortium name="Ensembl"/>
        </authorList>
    </citation>
    <scope>IDENTIFICATION</scope>
</reference>
<accession>A0A8C9QR16</accession>
<protein>
    <submittedName>
        <fullName evidence="1">Uncharacterized protein</fullName>
    </submittedName>
</protein>
<evidence type="ECO:0000313" key="2">
    <source>
        <dbReference type="Proteomes" id="UP000694397"/>
    </source>
</evidence>
<organism evidence="1 2">
    <name type="scientific">Scleropages formosus</name>
    <name type="common">Asian bonytongue</name>
    <name type="synonym">Osteoglossum formosum</name>
    <dbReference type="NCBI Taxonomy" id="113540"/>
    <lineage>
        <taxon>Eukaryota</taxon>
        <taxon>Metazoa</taxon>
        <taxon>Chordata</taxon>
        <taxon>Craniata</taxon>
        <taxon>Vertebrata</taxon>
        <taxon>Euteleostomi</taxon>
        <taxon>Actinopterygii</taxon>
        <taxon>Neopterygii</taxon>
        <taxon>Teleostei</taxon>
        <taxon>Osteoglossocephala</taxon>
        <taxon>Osteoglossomorpha</taxon>
        <taxon>Osteoglossiformes</taxon>
        <taxon>Osteoglossidae</taxon>
        <taxon>Scleropages</taxon>
    </lineage>
</organism>
<reference evidence="1" key="3">
    <citation type="submission" date="2025-09" db="UniProtKB">
        <authorList>
            <consortium name="Ensembl"/>
        </authorList>
    </citation>
    <scope>IDENTIFICATION</scope>
</reference>
<sequence length="59" mass="6799">MALRHLSRLSDRVLVERQTAETGQRGWLWAVIVKVSEKILLTDYGGCLKHLAKHKLMQN</sequence>
<evidence type="ECO:0000313" key="1">
    <source>
        <dbReference type="Ensembl" id="ENSSFOP00015000992.2"/>
    </source>
</evidence>
<dbReference type="AlphaFoldDB" id="A0A8C9QR16"/>
<name>A0A8C9QR16_SCLFO</name>
<dbReference type="Proteomes" id="UP000694397">
    <property type="component" value="Chromosome 6"/>
</dbReference>